<evidence type="ECO:0000313" key="2">
    <source>
        <dbReference type="EMBL" id="GMT09090.1"/>
    </source>
</evidence>
<comment type="caution">
    <text evidence="2">The sequence shown here is derived from an EMBL/GenBank/DDBJ whole genome shotgun (WGS) entry which is preliminary data.</text>
</comment>
<feature type="non-terminal residue" evidence="2">
    <location>
        <position position="102"/>
    </location>
</feature>
<feature type="non-terminal residue" evidence="2">
    <location>
        <position position="1"/>
    </location>
</feature>
<accession>A0AAV5UTZ3</accession>
<organism evidence="2 3">
    <name type="scientific">Pristionchus fissidentatus</name>
    <dbReference type="NCBI Taxonomy" id="1538716"/>
    <lineage>
        <taxon>Eukaryota</taxon>
        <taxon>Metazoa</taxon>
        <taxon>Ecdysozoa</taxon>
        <taxon>Nematoda</taxon>
        <taxon>Chromadorea</taxon>
        <taxon>Rhabditida</taxon>
        <taxon>Rhabditina</taxon>
        <taxon>Diplogasteromorpha</taxon>
        <taxon>Diplogasteroidea</taxon>
        <taxon>Neodiplogasteridae</taxon>
        <taxon>Pristionchus</taxon>
    </lineage>
</organism>
<proteinExistence type="predicted"/>
<reference evidence="2" key="1">
    <citation type="submission" date="2023-10" db="EMBL/GenBank/DDBJ databases">
        <title>Genome assembly of Pristionchus species.</title>
        <authorList>
            <person name="Yoshida K."/>
            <person name="Sommer R.J."/>
        </authorList>
    </citation>
    <scope>NUCLEOTIDE SEQUENCE</scope>
    <source>
        <strain evidence="2">RS5133</strain>
    </source>
</reference>
<dbReference type="GO" id="GO:0000271">
    <property type="term" value="P:polysaccharide biosynthetic process"/>
    <property type="evidence" value="ECO:0007669"/>
    <property type="project" value="TreeGrafter"/>
</dbReference>
<gene>
    <name evidence="2" type="ORF">PFISCL1PPCAC_387</name>
</gene>
<feature type="transmembrane region" description="Helical" evidence="1">
    <location>
        <begin position="6"/>
        <end position="26"/>
    </location>
</feature>
<keyword evidence="1" id="KW-0812">Transmembrane</keyword>
<dbReference type="EMBL" id="BTSY01000001">
    <property type="protein sequence ID" value="GMT09090.1"/>
    <property type="molecule type" value="Genomic_DNA"/>
</dbReference>
<dbReference type="InterPro" id="IPR050879">
    <property type="entry name" value="Acyltransferase_3"/>
</dbReference>
<evidence type="ECO:0000313" key="3">
    <source>
        <dbReference type="Proteomes" id="UP001432322"/>
    </source>
</evidence>
<name>A0AAV5UTZ3_9BILA</name>
<sequence>GNGTARILILGNSFAGIVNSYLIPLLRPIAKEIRLFSHHGCRILINGTCPEFSIAFPKVLQQMKPDATWIISSYNPENLHSYFADNYAHPTTELMSLLKPSY</sequence>
<evidence type="ECO:0000256" key="1">
    <source>
        <dbReference type="SAM" id="Phobius"/>
    </source>
</evidence>
<dbReference type="PANTHER" id="PTHR23028:SF53">
    <property type="entry name" value="ACYL_TRANSF_3 DOMAIN-CONTAINING PROTEIN"/>
    <property type="match status" value="1"/>
</dbReference>
<keyword evidence="3" id="KW-1185">Reference proteome</keyword>
<dbReference type="Proteomes" id="UP001432322">
    <property type="component" value="Unassembled WGS sequence"/>
</dbReference>
<keyword evidence="1" id="KW-1133">Transmembrane helix</keyword>
<dbReference type="AlphaFoldDB" id="A0AAV5UTZ3"/>
<protein>
    <submittedName>
        <fullName evidence="2">Uncharacterized protein</fullName>
    </submittedName>
</protein>
<dbReference type="GO" id="GO:0016020">
    <property type="term" value="C:membrane"/>
    <property type="evidence" value="ECO:0007669"/>
    <property type="project" value="TreeGrafter"/>
</dbReference>
<dbReference type="PANTHER" id="PTHR23028">
    <property type="entry name" value="ACETYLTRANSFERASE"/>
    <property type="match status" value="1"/>
</dbReference>
<keyword evidence="1" id="KW-0472">Membrane</keyword>